<keyword evidence="1" id="KW-0812">Transmembrane</keyword>
<dbReference type="EMBL" id="JACRSV010000004">
    <property type="protein sequence ID" value="MBC8560747.1"/>
    <property type="molecule type" value="Genomic_DNA"/>
</dbReference>
<dbReference type="Proteomes" id="UP000610760">
    <property type="component" value="Unassembled WGS sequence"/>
</dbReference>
<evidence type="ECO:0000313" key="2">
    <source>
        <dbReference type="EMBL" id="MBC8560747.1"/>
    </source>
</evidence>
<dbReference type="Pfam" id="PF14208">
    <property type="entry name" value="DUF4320"/>
    <property type="match status" value="1"/>
</dbReference>
<name>A0A926I8A6_9FIRM</name>
<dbReference type="InterPro" id="IPR025469">
    <property type="entry name" value="DUF4320"/>
</dbReference>
<accession>A0A926I8A6</accession>
<gene>
    <name evidence="2" type="ORF">H8710_11800</name>
</gene>
<dbReference type="AlphaFoldDB" id="A0A926I8A6"/>
<comment type="caution">
    <text evidence="2">The sequence shown here is derived from an EMBL/GenBank/DDBJ whole genome shotgun (WGS) entry which is preliminary data.</text>
</comment>
<evidence type="ECO:0000313" key="3">
    <source>
        <dbReference type="Proteomes" id="UP000610760"/>
    </source>
</evidence>
<dbReference type="RefSeq" id="WP_249296003.1">
    <property type="nucleotide sequence ID" value="NZ_JACRSV010000004.1"/>
</dbReference>
<sequence length="131" mass="14157">MTKLFKNKRGEGFVDVCVLVLAVVLVIALVVKVMPVFIAKQSLDTYAAELVRTAEIAGCVGSATTLKNNSLKKEMGLNPDVDWSRTGNIQLGQEVTVTLTYQMNIGLFGNFASFPITLSAKATGTSEVYHK</sequence>
<organism evidence="2 3">
    <name type="scientific">Fumia xinanensis</name>
    <dbReference type="NCBI Taxonomy" id="2763659"/>
    <lineage>
        <taxon>Bacteria</taxon>
        <taxon>Bacillati</taxon>
        <taxon>Bacillota</taxon>
        <taxon>Clostridia</taxon>
        <taxon>Eubacteriales</taxon>
        <taxon>Oscillospiraceae</taxon>
        <taxon>Fumia</taxon>
    </lineage>
</organism>
<keyword evidence="1" id="KW-0472">Membrane</keyword>
<proteinExistence type="predicted"/>
<keyword evidence="1" id="KW-1133">Transmembrane helix</keyword>
<protein>
    <submittedName>
        <fullName evidence="2">DUF4320 family protein</fullName>
    </submittedName>
</protein>
<keyword evidence="3" id="KW-1185">Reference proteome</keyword>
<reference evidence="2" key="1">
    <citation type="submission" date="2020-08" db="EMBL/GenBank/DDBJ databases">
        <title>Genome public.</title>
        <authorList>
            <person name="Liu C."/>
            <person name="Sun Q."/>
        </authorList>
    </citation>
    <scope>NUCLEOTIDE SEQUENCE</scope>
    <source>
        <strain evidence="2">NSJ-33</strain>
    </source>
</reference>
<evidence type="ECO:0000256" key="1">
    <source>
        <dbReference type="SAM" id="Phobius"/>
    </source>
</evidence>
<feature type="transmembrane region" description="Helical" evidence="1">
    <location>
        <begin position="12"/>
        <end position="31"/>
    </location>
</feature>